<protein>
    <submittedName>
        <fullName evidence="1">Uncharacterized protein</fullName>
    </submittedName>
</protein>
<name>H8L398_FRAAD</name>
<evidence type="ECO:0000313" key="2">
    <source>
        <dbReference type="Proteomes" id="UP000005234"/>
    </source>
</evidence>
<organism evidence="1 2">
    <name type="scientific">Frateuria aurantia (strain ATCC 33424 / DSM 6220 / KCTC 2777 / LMG 1558 / NBRC 3245 / NCIMB 13370)</name>
    <name type="common">Acetobacter aurantius</name>
    <dbReference type="NCBI Taxonomy" id="767434"/>
    <lineage>
        <taxon>Bacteria</taxon>
        <taxon>Pseudomonadati</taxon>
        <taxon>Pseudomonadota</taxon>
        <taxon>Gammaproteobacteria</taxon>
        <taxon>Lysobacterales</taxon>
        <taxon>Rhodanobacteraceae</taxon>
        <taxon>Frateuria</taxon>
    </lineage>
</organism>
<dbReference type="HOGENOM" id="CLU_2422633_0_0_6"/>
<dbReference type="EMBL" id="CP003350">
    <property type="protein sequence ID" value="AFC85534.1"/>
    <property type="molecule type" value="Genomic_DNA"/>
</dbReference>
<dbReference type="KEGG" id="fau:Fraau_1073"/>
<keyword evidence="2" id="KW-1185">Reference proteome</keyword>
<dbReference type="RefSeq" id="WP_014402540.1">
    <property type="nucleotide sequence ID" value="NC_017033.1"/>
</dbReference>
<dbReference type="Proteomes" id="UP000005234">
    <property type="component" value="Chromosome"/>
</dbReference>
<gene>
    <name evidence="1" type="ordered locus">Fraau_1073</name>
</gene>
<dbReference type="AlphaFoldDB" id="H8L398"/>
<sequence length="91" mass="8776">MRELTASQIRTVAGGQIQPLAAASTSTTDTVAPVVSLHEWVGGGSVTSGAGGTTWSASGGYRLPGGSSIGGHIGGFGGSVTGGGIVWTVAF</sequence>
<proteinExistence type="predicted"/>
<dbReference type="STRING" id="767434.Fraau_1073"/>
<reference evidence="1" key="1">
    <citation type="submission" date="2012-02" db="EMBL/GenBank/DDBJ databases">
        <title>The complete genome of Frateuria aurantia DSM 6220.</title>
        <authorList>
            <consortium name="US DOE Joint Genome Institute (JGI-PGF)"/>
            <person name="Lucas S."/>
            <person name="Copeland A."/>
            <person name="Lapidus A."/>
            <person name="Glavina del Rio T."/>
            <person name="Dalin E."/>
            <person name="Tice H."/>
            <person name="Bruce D."/>
            <person name="Goodwin L."/>
            <person name="Pitluck S."/>
            <person name="Peters L."/>
            <person name="Ovchinnikova G."/>
            <person name="Teshima H."/>
            <person name="Kyrpides N."/>
            <person name="Mavromatis K."/>
            <person name="Ivanova N."/>
            <person name="Brettin T."/>
            <person name="Detter J.C."/>
            <person name="Han C."/>
            <person name="Larimer F."/>
            <person name="Land M."/>
            <person name="Hauser L."/>
            <person name="Markowitz V."/>
            <person name="Cheng J.-F."/>
            <person name="Hugenholtz P."/>
            <person name="Woyke T."/>
            <person name="Wu D."/>
            <person name="Brambilla E."/>
            <person name="Klenk H.-P."/>
            <person name="Eisen J.A."/>
        </authorList>
    </citation>
    <scope>NUCLEOTIDE SEQUENCE</scope>
    <source>
        <strain evidence="1">DSM 6220</strain>
    </source>
</reference>
<evidence type="ECO:0000313" key="1">
    <source>
        <dbReference type="EMBL" id="AFC85534.1"/>
    </source>
</evidence>
<accession>H8L398</accession>